<sequence length="250" mass="26842">MSKKQKPHMKKSYLQIFVLVAVLSASLLSSSCRRFKRVHGSGKTATERRTVVEFDRVDISGGLNATLVQDSSSVVTVTADDNLMKYIKTEVEGHELRIYTTRNLQSDIKITVNIGFKQLEQLGASGAVEVASIGRINTGDFNMDLSGSTHVDLDLAAADVRTECSGASEIKLKGQAASHRLALSGSSDIYAFDFVVGKYQIESSGASHCRINVLKDLSVQSSGASETEYRGSPSRVSSSKSGAASLTKVN</sequence>
<gene>
    <name evidence="3" type="ORF">BC343_17820</name>
</gene>
<accession>A0A1S9P7C3</accession>
<dbReference type="STRING" id="1792845.BC343_17820"/>
<dbReference type="InterPro" id="IPR021255">
    <property type="entry name" value="DUF2807"/>
</dbReference>
<comment type="caution">
    <text evidence="3">The sequence shown here is derived from an EMBL/GenBank/DDBJ whole genome shotgun (WGS) entry which is preliminary data.</text>
</comment>
<proteinExistence type="predicted"/>
<dbReference type="Gene3D" id="2.160.20.120">
    <property type="match status" value="1"/>
</dbReference>
<evidence type="ECO:0000313" key="3">
    <source>
        <dbReference type="EMBL" id="OOQ56839.1"/>
    </source>
</evidence>
<dbReference type="EMBL" id="MBTF01000038">
    <property type="protein sequence ID" value="OOQ56839.1"/>
    <property type="molecule type" value="Genomic_DNA"/>
</dbReference>
<protein>
    <recommendedName>
        <fullName evidence="2">Putative auto-transporter adhesin head GIN domain-containing protein</fullName>
    </recommendedName>
</protein>
<keyword evidence="4" id="KW-1185">Reference proteome</keyword>
<dbReference type="Pfam" id="PF10988">
    <property type="entry name" value="DUF2807"/>
    <property type="match status" value="1"/>
</dbReference>
<name>A0A1S9P7C3_9SPHI</name>
<dbReference type="AlphaFoldDB" id="A0A1S9P7C3"/>
<dbReference type="Proteomes" id="UP000189739">
    <property type="component" value="Unassembled WGS sequence"/>
</dbReference>
<feature type="domain" description="Putative auto-transporter adhesin head GIN" evidence="2">
    <location>
        <begin position="53"/>
        <end position="233"/>
    </location>
</feature>
<evidence type="ECO:0000259" key="2">
    <source>
        <dbReference type="Pfam" id="PF10988"/>
    </source>
</evidence>
<feature type="region of interest" description="Disordered" evidence="1">
    <location>
        <begin position="223"/>
        <end position="250"/>
    </location>
</feature>
<evidence type="ECO:0000256" key="1">
    <source>
        <dbReference type="SAM" id="MobiDB-lite"/>
    </source>
</evidence>
<evidence type="ECO:0000313" key="4">
    <source>
        <dbReference type="Proteomes" id="UP000189739"/>
    </source>
</evidence>
<reference evidence="3 4" key="1">
    <citation type="submission" date="2016-07" db="EMBL/GenBank/DDBJ databases">
        <title>Genomic analysis of zinc-resistant bacterium Mucilaginibacter pedocola TBZ30.</title>
        <authorList>
            <person name="Huang J."/>
            <person name="Tang J."/>
        </authorList>
    </citation>
    <scope>NUCLEOTIDE SEQUENCE [LARGE SCALE GENOMIC DNA]</scope>
    <source>
        <strain evidence="3 4">TBZ30</strain>
    </source>
</reference>
<dbReference type="PROSITE" id="PS51257">
    <property type="entry name" value="PROKAR_LIPOPROTEIN"/>
    <property type="match status" value="1"/>
</dbReference>
<organism evidence="3 4">
    <name type="scientific">Mucilaginibacter pedocola</name>
    <dbReference type="NCBI Taxonomy" id="1792845"/>
    <lineage>
        <taxon>Bacteria</taxon>
        <taxon>Pseudomonadati</taxon>
        <taxon>Bacteroidota</taxon>
        <taxon>Sphingobacteriia</taxon>
        <taxon>Sphingobacteriales</taxon>
        <taxon>Sphingobacteriaceae</taxon>
        <taxon>Mucilaginibacter</taxon>
    </lineage>
</organism>
<feature type="compositionally biased region" description="Low complexity" evidence="1">
    <location>
        <begin position="230"/>
        <end position="250"/>
    </location>
</feature>